<keyword evidence="3 11" id="KW-0808">Transferase</keyword>
<feature type="domain" description="Aminotransferase class V" evidence="10">
    <location>
        <begin position="42"/>
        <end position="327"/>
    </location>
</feature>
<dbReference type="EC" id="2.6.1.37" evidence="6"/>
<dbReference type="PANTHER" id="PTHR42778">
    <property type="entry name" value="2-AMINOETHYLPHOSPHONATE--PYRUVATE TRANSAMINASE"/>
    <property type="match status" value="1"/>
</dbReference>
<accession>A0A840QJN3</accession>
<dbReference type="InterPro" id="IPR024169">
    <property type="entry name" value="SP_NH2Trfase/AEP_transaminase"/>
</dbReference>
<reference evidence="11 12" key="1">
    <citation type="submission" date="2020-08" db="EMBL/GenBank/DDBJ databases">
        <title>Sequencing the genomes of 1000 actinobacteria strains.</title>
        <authorList>
            <person name="Klenk H.-P."/>
        </authorList>
    </citation>
    <scope>NUCLEOTIDE SEQUENCE [LARGE SCALE GENOMIC DNA]</scope>
    <source>
        <strain evidence="11 12">DSM 45584</strain>
    </source>
</reference>
<evidence type="ECO:0000259" key="10">
    <source>
        <dbReference type="Pfam" id="PF00266"/>
    </source>
</evidence>
<dbReference type="Gene3D" id="3.90.1150.10">
    <property type="entry name" value="Aspartate Aminotransferase, domain 1"/>
    <property type="match status" value="1"/>
</dbReference>
<evidence type="ECO:0000256" key="1">
    <source>
        <dbReference type="ARBA" id="ARBA00001933"/>
    </source>
</evidence>
<dbReference type="EMBL" id="JACHIW010000002">
    <property type="protein sequence ID" value="MBB5159498.1"/>
    <property type="molecule type" value="Genomic_DNA"/>
</dbReference>
<evidence type="ECO:0000256" key="9">
    <source>
        <dbReference type="PIRSR" id="PIRSR000524-50"/>
    </source>
</evidence>
<keyword evidence="4 9" id="KW-0663">Pyridoxal phosphate</keyword>
<comment type="catalytic activity">
    <reaction evidence="7">
        <text>(2-aminoethyl)phosphonate + pyruvate = phosphonoacetaldehyde + L-alanine</text>
        <dbReference type="Rhea" id="RHEA:17021"/>
        <dbReference type="ChEBI" id="CHEBI:15361"/>
        <dbReference type="ChEBI" id="CHEBI:57418"/>
        <dbReference type="ChEBI" id="CHEBI:57972"/>
        <dbReference type="ChEBI" id="CHEBI:58383"/>
        <dbReference type="EC" id="2.6.1.37"/>
    </reaction>
</comment>
<evidence type="ECO:0000256" key="6">
    <source>
        <dbReference type="ARBA" id="ARBA00044521"/>
    </source>
</evidence>
<evidence type="ECO:0000256" key="5">
    <source>
        <dbReference type="ARBA" id="ARBA00023317"/>
    </source>
</evidence>
<dbReference type="Gene3D" id="3.40.640.10">
    <property type="entry name" value="Type I PLP-dependent aspartate aminotransferase-like (Major domain)"/>
    <property type="match status" value="1"/>
</dbReference>
<sequence length="380" mass="40530">MIASTQTSPPRAVAPPEKAVLLNPGPVNVHSQVRDALAYPDVCHREPESIELLTRAREKATLVCGGDDAHTSVLLSGSGTAALEAALSSIVAPDGKILVLDNGNYGERIHRIVAAHGIAGMRLEFGWTTPIDVDAVDAALTADPAITHVGMVHHETSTGMLNPLREIGAVVAKHGRSLVVDAISSVGSEDFDMRLDNVDWCVGTANKCLEGLPGISFVCAPRAALDALADVPPRTFYLDLHGHYVAQDKDKAPLFTPAMQVLYAFDAALDIALREGVSARAARYGRLAEQVRAGFTQRGLRFLLPADQRANSVTHLHVPDGITYEELHDGLKAAGFVIYGVQKRLGAVFRVANMGQLDEQHIAEFFAAFDRVLDGAGASV</sequence>
<evidence type="ECO:0000256" key="3">
    <source>
        <dbReference type="ARBA" id="ARBA00022679"/>
    </source>
</evidence>
<dbReference type="RefSeq" id="WP_184731935.1">
    <property type="nucleotide sequence ID" value="NZ_JACHIW010000002.1"/>
</dbReference>
<feature type="binding site" evidence="8">
    <location>
        <position position="350"/>
    </location>
    <ligand>
        <name>substrate</name>
    </ligand>
</feature>
<gene>
    <name evidence="11" type="ORF">BJ970_007097</name>
</gene>
<evidence type="ECO:0000313" key="11">
    <source>
        <dbReference type="EMBL" id="MBB5159498.1"/>
    </source>
</evidence>
<organism evidence="11 12">
    <name type="scientific">Saccharopolyspora phatthalungensis</name>
    <dbReference type="NCBI Taxonomy" id="664693"/>
    <lineage>
        <taxon>Bacteria</taxon>
        <taxon>Bacillati</taxon>
        <taxon>Actinomycetota</taxon>
        <taxon>Actinomycetes</taxon>
        <taxon>Pseudonocardiales</taxon>
        <taxon>Pseudonocardiaceae</taxon>
        <taxon>Saccharopolyspora</taxon>
    </lineage>
</organism>
<evidence type="ECO:0000256" key="4">
    <source>
        <dbReference type="ARBA" id="ARBA00022898"/>
    </source>
</evidence>
<dbReference type="Proteomes" id="UP000584374">
    <property type="component" value="Unassembled WGS sequence"/>
</dbReference>
<keyword evidence="2 11" id="KW-0032">Aminotransferase</keyword>
<proteinExistence type="inferred from homology"/>
<keyword evidence="12" id="KW-1185">Reference proteome</keyword>
<name>A0A840QJN3_9PSEU</name>
<evidence type="ECO:0000313" key="12">
    <source>
        <dbReference type="Proteomes" id="UP000584374"/>
    </source>
</evidence>
<evidence type="ECO:0000256" key="8">
    <source>
        <dbReference type="PIRSR" id="PIRSR000524-1"/>
    </source>
</evidence>
<protein>
    <recommendedName>
        <fullName evidence="6">2-aminoethylphosphonate--pyruvate transaminase</fullName>
        <ecNumber evidence="6">2.6.1.37</ecNumber>
    </recommendedName>
</protein>
<dbReference type="AlphaFoldDB" id="A0A840QJN3"/>
<feature type="modified residue" description="N6-(pyridoxal phosphate)lysine" evidence="9">
    <location>
        <position position="207"/>
    </location>
</feature>
<dbReference type="GO" id="GO:0019700">
    <property type="term" value="P:organic phosphonate catabolic process"/>
    <property type="evidence" value="ECO:0007669"/>
    <property type="project" value="InterPro"/>
</dbReference>
<dbReference type="InterPro" id="IPR015424">
    <property type="entry name" value="PyrdxlP-dep_Trfase"/>
</dbReference>
<dbReference type="InterPro" id="IPR015422">
    <property type="entry name" value="PyrdxlP-dep_Trfase_small"/>
</dbReference>
<dbReference type="Pfam" id="PF00266">
    <property type="entry name" value="Aminotran_5"/>
    <property type="match status" value="1"/>
</dbReference>
<comment type="cofactor">
    <cofactor evidence="1 9">
        <name>pyridoxal 5'-phosphate</name>
        <dbReference type="ChEBI" id="CHEBI:597326"/>
    </cofactor>
</comment>
<dbReference type="HAMAP" id="MF_01376">
    <property type="entry name" value="PhnW_aminotrans_5"/>
    <property type="match status" value="1"/>
</dbReference>
<dbReference type="GO" id="GO:0047304">
    <property type="term" value="F:2-aminoethylphosphonate-pyruvate transaminase activity"/>
    <property type="evidence" value="ECO:0007669"/>
    <property type="project" value="UniProtKB-EC"/>
</dbReference>
<dbReference type="InterPro" id="IPR012703">
    <property type="entry name" value="NH2EtPonate_pyrv_transaminase"/>
</dbReference>
<evidence type="ECO:0000256" key="7">
    <source>
        <dbReference type="ARBA" id="ARBA00049460"/>
    </source>
</evidence>
<dbReference type="PIRSF" id="PIRSF000524">
    <property type="entry name" value="SPT"/>
    <property type="match status" value="1"/>
</dbReference>
<evidence type="ECO:0000256" key="2">
    <source>
        <dbReference type="ARBA" id="ARBA00022576"/>
    </source>
</evidence>
<comment type="caution">
    <text evidence="11">The sequence shown here is derived from an EMBL/GenBank/DDBJ whole genome shotgun (WGS) entry which is preliminary data.</text>
</comment>
<dbReference type="SUPFAM" id="SSF53383">
    <property type="entry name" value="PLP-dependent transferases"/>
    <property type="match status" value="1"/>
</dbReference>
<dbReference type="InterPro" id="IPR015421">
    <property type="entry name" value="PyrdxlP-dep_Trfase_major"/>
</dbReference>
<dbReference type="InterPro" id="IPR000192">
    <property type="entry name" value="Aminotrans_V_dom"/>
</dbReference>
<dbReference type="PANTHER" id="PTHR42778:SF1">
    <property type="entry name" value="2-AMINOETHYLPHOSPHONATE--PYRUVATE TRANSAMINASE"/>
    <property type="match status" value="1"/>
</dbReference>
<keyword evidence="5 11" id="KW-0670">Pyruvate</keyword>